<dbReference type="OrthoDB" id="1729737at2759"/>
<dbReference type="InterPro" id="IPR013694">
    <property type="entry name" value="VIT"/>
</dbReference>
<protein>
    <recommendedName>
        <fullName evidence="6">VIT-domain-containing protein</fullName>
    </recommendedName>
</protein>
<dbReference type="SMART" id="SM00327">
    <property type="entry name" value="VWA"/>
    <property type="match status" value="1"/>
</dbReference>
<feature type="compositionally biased region" description="Basic and acidic residues" evidence="1">
    <location>
        <begin position="504"/>
        <end position="520"/>
    </location>
</feature>
<evidence type="ECO:0008006" key="6">
    <source>
        <dbReference type="Google" id="ProtNLM"/>
    </source>
</evidence>
<dbReference type="Gene3D" id="3.40.50.410">
    <property type="entry name" value="von Willebrand factor, type A domain"/>
    <property type="match status" value="1"/>
</dbReference>
<dbReference type="SMART" id="SM00609">
    <property type="entry name" value="VIT"/>
    <property type="match status" value="1"/>
</dbReference>
<feature type="region of interest" description="Disordered" evidence="1">
    <location>
        <begin position="496"/>
        <end position="520"/>
    </location>
</feature>
<feature type="region of interest" description="Disordered" evidence="1">
    <location>
        <begin position="887"/>
        <end position="909"/>
    </location>
</feature>
<evidence type="ECO:0000259" key="3">
    <source>
        <dbReference type="PROSITE" id="PS51468"/>
    </source>
</evidence>
<evidence type="ECO:0000256" key="1">
    <source>
        <dbReference type="SAM" id="MobiDB-lite"/>
    </source>
</evidence>
<reference evidence="4" key="1">
    <citation type="journal article" date="2019" name="Environ. Microbiol.">
        <title>Fungal ecological strategies reflected in gene transcription - a case study of two litter decomposers.</title>
        <authorList>
            <person name="Barbi F."/>
            <person name="Kohler A."/>
            <person name="Barry K."/>
            <person name="Baskaran P."/>
            <person name="Daum C."/>
            <person name="Fauchery L."/>
            <person name="Ihrmark K."/>
            <person name="Kuo A."/>
            <person name="LaButti K."/>
            <person name="Lipzen A."/>
            <person name="Morin E."/>
            <person name="Grigoriev I.V."/>
            <person name="Henrissat B."/>
            <person name="Lindahl B."/>
            <person name="Martin F."/>
        </authorList>
    </citation>
    <scope>NUCLEOTIDE SEQUENCE</scope>
    <source>
        <strain evidence="4">JB14</strain>
    </source>
</reference>
<feature type="domain" description="VIT" evidence="3">
    <location>
        <begin position="19"/>
        <end position="148"/>
    </location>
</feature>
<dbReference type="Pfam" id="PF08487">
    <property type="entry name" value="VIT"/>
    <property type="match status" value="1"/>
</dbReference>
<dbReference type="SUPFAM" id="SSF53300">
    <property type="entry name" value="vWA-like"/>
    <property type="match status" value="1"/>
</dbReference>
<dbReference type="InterPro" id="IPR002035">
    <property type="entry name" value="VWF_A"/>
</dbReference>
<dbReference type="InterPro" id="IPR036465">
    <property type="entry name" value="vWFA_dom_sf"/>
</dbReference>
<keyword evidence="5" id="KW-1185">Reference proteome</keyword>
<dbReference type="PROSITE" id="PS50234">
    <property type="entry name" value="VWFA"/>
    <property type="match status" value="1"/>
</dbReference>
<name>A0A6A4IEW8_9AGAR</name>
<dbReference type="PANTHER" id="PTHR45737:SF6">
    <property type="entry name" value="VON WILLEBRAND FACTOR A DOMAIN-CONTAINING PROTEIN 5A"/>
    <property type="match status" value="1"/>
</dbReference>
<feature type="compositionally biased region" description="Polar residues" evidence="1">
    <location>
        <begin position="789"/>
        <end position="809"/>
    </location>
</feature>
<accession>A0A6A4IEW8</accession>
<evidence type="ECO:0000313" key="4">
    <source>
        <dbReference type="EMBL" id="KAE9410842.1"/>
    </source>
</evidence>
<dbReference type="PROSITE" id="PS51468">
    <property type="entry name" value="VIT"/>
    <property type="match status" value="1"/>
</dbReference>
<organism evidence="4 5">
    <name type="scientific">Gymnopus androsaceus JB14</name>
    <dbReference type="NCBI Taxonomy" id="1447944"/>
    <lineage>
        <taxon>Eukaryota</taxon>
        <taxon>Fungi</taxon>
        <taxon>Dikarya</taxon>
        <taxon>Basidiomycota</taxon>
        <taxon>Agaricomycotina</taxon>
        <taxon>Agaricomycetes</taxon>
        <taxon>Agaricomycetidae</taxon>
        <taxon>Agaricales</taxon>
        <taxon>Marasmiineae</taxon>
        <taxon>Omphalotaceae</taxon>
        <taxon>Gymnopus</taxon>
    </lineage>
</organism>
<feature type="domain" description="VWFA" evidence="2">
    <location>
        <begin position="286"/>
        <end position="473"/>
    </location>
</feature>
<dbReference type="AlphaFoldDB" id="A0A6A4IEW8"/>
<sequence length="1061" mass="115788">MFNSFPPQIGVLYGDASTHYIYDRKLFTPSSNLILDGCSADIFIADVHASVHLSQRFTNPAQFAVNATYSFGLMAGAAVCGFEMVRQDGTRIDGVVRGAEEANKEYRQAMSEGKTASLGLEQSHDVFSISVGNIQPFETVTINVKFIQTLIDDENHDEVKFIFPQKYAQRYGAAPSSITGTITNPDQPFQMKVTVQQAGPIKTISCPSGHPISFSVDSTDATSATVSLKHTKSFLAKDVILVVSAANLDSPRCFIEEHPSGRHTTTAMALTLVPRFEIPDVYHGMEYIFMIDRSGSMNGTNIRLVKDALVVLLRGLPTKDTTFNLVSFGSTTTLLWNQSRIYSQSTVNEATKHIDGLEANYGGTEIASALNTVFSSLPKPLVRPVAVFLLTDGSSWDVASCVFTTATAVRELPGKLPWNNDAKSFIRVFTVGIGAGASSDMCDSIARAGGGTSVYVQKGEEMVGKCARLVRAARTPKIDVEIEWVGVGESEITDYKKDKHKTRKEGEYDKGGSEDDGDDTKTLLDGENDIAAPPINLFDSTHVDLTRGTGPANIPDFPPPPGIQQAPLFIPTMFPGTRSCIYVILENSIINSNGPPRFIKVRGKVETTGSPVELYVPVTRLIHRPISSQLLRFNVPSLRSPFLHTLAAKALIMDRQEGIIPSPITNSIAYPFNSNADLRRSYLKKEIVRLGTAYGLTSQHTSFIAVDHSRNMFSISRSNTREAETLANRSYSSIHYSGFVPATYGAGSSYDGGAMRQSPVSPGSGRRTLAVHAPMQAYSYTPHTTFTESYDPTVEDSSGQEEYSYSPRTTPADAYDPTIEDPSLFHQEEYGYTPPKSRGTIIPQSLLISDLRPEKKKSFWFGKPKSVESAPVVKGRSSLLRRMSQSLSLGSSKVQDHRRSSSQNIGITLSTPPAAATLTASTKQLLPRQSVSIAPNSDTPSPSTKVSTAAALTHGERLAAIARLQNFDGSFSWNPTLFYILNISLDDPNTAKDKLLSDQGVSADLAATVFAWMWLERNGGDEGFDMAKKAGEWVEMQLGEKNTEVEKRRLKKRVLTVIPLS</sequence>
<proteinExistence type="predicted"/>
<gene>
    <name evidence="4" type="ORF">BT96DRAFT_1011568</name>
</gene>
<dbReference type="Proteomes" id="UP000799118">
    <property type="component" value="Unassembled WGS sequence"/>
</dbReference>
<dbReference type="PANTHER" id="PTHR45737">
    <property type="entry name" value="VON WILLEBRAND FACTOR A DOMAIN-CONTAINING PROTEIN 5A"/>
    <property type="match status" value="1"/>
</dbReference>
<evidence type="ECO:0000313" key="5">
    <source>
        <dbReference type="Proteomes" id="UP000799118"/>
    </source>
</evidence>
<dbReference type="EMBL" id="ML769384">
    <property type="protein sequence ID" value="KAE9410842.1"/>
    <property type="molecule type" value="Genomic_DNA"/>
</dbReference>
<dbReference type="Pfam" id="PF13768">
    <property type="entry name" value="VWA_3"/>
    <property type="match status" value="1"/>
</dbReference>
<evidence type="ECO:0000259" key="2">
    <source>
        <dbReference type="PROSITE" id="PS50234"/>
    </source>
</evidence>
<feature type="region of interest" description="Disordered" evidence="1">
    <location>
        <begin position="789"/>
        <end position="816"/>
    </location>
</feature>